<proteinExistence type="predicted"/>
<feature type="domain" description="Protein-glutamine gamma-glutamyltransferase-like C-terminal" evidence="2">
    <location>
        <begin position="122"/>
        <end position="190"/>
    </location>
</feature>
<accession>A0A7I7T6H5</accession>
<keyword evidence="4" id="KW-1185">Reference proteome</keyword>
<reference evidence="3 4" key="1">
    <citation type="journal article" date="2019" name="Emerg. Microbes Infect.">
        <title>Comprehensive subspecies identification of 175 nontuberculous mycobacteria species based on 7547 genomic profiles.</title>
        <authorList>
            <person name="Matsumoto Y."/>
            <person name="Kinjo T."/>
            <person name="Motooka D."/>
            <person name="Nabeya D."/>
            <person name="Jung N."/>
            <person name="Uechi K."/>
            <person name="Horii T."/>
            <person name="Iida T."/>
            <person name="Fujita J."/>
            <person name="Nakamura S."/>
        </authorList>
    </citation>
    <scope>NUCLEOTIDE SEQUENCE [LARGE SCALE GENOMIC DNA]</scope>
    <source>
        <strain evidence="3 4">JCM 30396</strain>
    </source>
</reference>
<dbReference type="KEGG" id="mhev:MHEL_26360"/>
<dbReference type="InterPro" id="IPR025403">
    <property type="entry name" value="TgpA-like_C"/>
</dbReference>
<sequence>MPTIDIDRETAHEAAQRELAKPIYPKSSLMDRLGDWIEELIYRLILKGSSIPGGWLTITVLAIVVLVAFIVAVRIARSTMRTNRGGDAGLFGVSELSAAEHRATAQACVAQGDWAAAIRHRLRAVGRQLEETGMLNPVPGRTANELARDAGELLPAFSGELRRAATVFNDVTYGERPGTEPNYRMVADLDEALRRHAAPSGADVTATAITDTWAPLR</sequence>
<keyword evidence="1" id="KW-1133">Transmembrane helix</keyword>
<dbReference type="AlphaFoldDB" id="A0A7I7T6H5"/>
<keyword evidence="1" id="KW-0472">Membrane</keyword>
<evidence type="ECO:0000259" key="2">
    <source>
        <dbReference type="Pfam" id="PF13559"/>
    </source>
</evidence>
<dbReference type="RefSeq" id="WP_163747979.1">
    <property type="nucleotide sequence ID" value="NZ_AP022596.1"/>
</dbReference>
<dbReference type="EMBL" id="AP022596">
    <property type="protein sequence ID" value="BBY64393.1"/>
    <property type="molecule type" value="Genomic_DNA"/>
</dbReference>
<evidence type="ECO:0000313" key="3">
    <source>
        <dbReference type="EMBL" id="BBY64393.1"/>
    </source>
</evidence>
<gene>
    <name evidence="3" type="ORF">MHEL_26360</name>
</gene>
<dbReference type="Proteomes" id="UP000467148">
    <property type="component" value="Chromosome"/>
</dbReference>
<dbReference type="Pfam" id="PF13559">
    <property type="entry name" value="DUF4129"/>
    <property type="match status" value="1"/>
</dbReference>
<keyword evidence="1" id="KW-0812">Transmembrane</keyword>
<organism evidence="3 4">
    <name type="scientific">Mycolicibacterium helvum</name>
    <dbReference type="NCBI Taxonomy" id="1534349"/>
    <lineage>
        <taxon>Bacteria</taxon>
        <taxon>Bacillati</taxon>
        <taxon>Actinomycetota</taxon>
        <taxon>Actinomycetes</taxon>
        <taxon>Mycobacteriales</taxon>
        <taxon>Mycobacteriaceae</taxon>
        <taxon>Mycolicibacterium</taxon>
    </lineage>
</organism>
<name>A0A7I7T6H5_9MYCO</name>
<protein>
    <submittedName>
        <fullName evidence="3">Membrane protein</fullName>
    </submittedName>
</protein>
<evidence type="ECO:0000313" key="4">
    <source>
        <dbReference type="Proteomes" id="UP000467148"/>
    </source>
</evidence>
<evidence type="ECO:0000256" key="1">
    <source>
        <dbReference type="SAM" id="Phobius"/>
    </source>
</evidence>
<feature type="transmembrane region" description="Helical" evidence="1">
    <location>
        <begin position="54"/>
        <end position="76"/>
    </location>
</feature>